<dbReference type="PANTHER" id="PTHR30221:SF20">
    <property type="entry name" value="SMALL-CONDUCTANCE MECHANOSENSITIVE CHANNEL"/>
    <property type="match status" value="1"/>
</dbReference>
<keyword evidence="5 7" id="KW-1133">Transmembrane helix</keyword>
<feature type="transmembrane region" description="Helical" evidence="7">
    <location>
        <begin position="72"/>
        <end position="91"/>
    </location>
</feature>
<keyword evidence="6 7" id="KW-0472">Membrane</keyword>
<comment type="similarity">
    <text evidence="2">Belongs to the MscS (TC 1.A.23) family.</text>
</comment>
<dbReference type="OrthoDB" id="31543at2157"/>
<dbReference type="InterPro" id="IPR010920">
    <property type="entry name" value="LSM_dom_sf"/>
</dbReference>
<feature type="transmembrane region" description="Helical" evidence="7">
    <location>
        <begin position="180"/>
        <end position="209"/>
    </location>
</feature>
<comment type="caution">
    <text evidence="10">The sequence shown here is derived from an EMBL/GenBank/DDBJ whole genome shotgun (WGS) entry which is preliminary data.</text>
</comment>
<keyword evidence="4 7" id="KW-0812">Transmembrane</keyword>
<dbReference type="Gene3D" id="3.30.70.100">
    <property type="match status" value="1"/>
</dbReference>
<dbReference type="Gene3D" id="2.30.30.60">
    <property type="match status" value="1"/>
</dbReference>
<evidence type="ECO:0000256" key="7">
    <source>
        <dbReference type="SAM" id="Phobius"/>
    </source>
</evidence>
<dbReference type="GO" id="GO:0005886">
    <property type="term" value="C:plasma membrane"/>
    <property type="evidence" value="ECO:0007669"/>
    <property type="project" value="UniProtKB-SubCell"/>
</dbReference>
<evidence type="ECO:0000259" key="9">
    <source>
        <dbReference type="Pfam" id="PF21082"/>
    </source>
</evidence>
<evidence type="ECO:0000256" key="5">
    <source>
        <dbReference type="ARBA" id="ARBA00022989"/>
    </source>
</evidence>
<name>A0A3N6MN08_NATCH</name>
<evidence type="ECO:0000256" key="2">
    <source>
        <dbReference type="ARBA" id="ARBA00008017"/>
    </source>
</evidence>
<accession>A0A3N6MN08</accession>
<dbReference type="AlphaFoldDB" id="A0A3N6MN08"/>
<dbReference type="InterPro" id="IPR049278">
    <property type="entry name" value="MS_channel_C"/>
</dbReference>
<feature type="domain" description="Mechanosensitive ion channel MscS C-terminal" evidence="9">
    <location>
        <begin position="269"/>
        <end position="354"/>
    </location>
</feature>
<dbReference type="SUPFAM" id="SSF50182">
    <property type="entry name" value="Sm-like ribonucleoproteins"/>
    <property type="match status" value="1"/>
</dbReference>
<feature type="transmembrane region" description="Helical" evidence="7">
    <location>
        <begin position="33"/>
        <end position="52"/>
    </location>
</feature>
<evidence type="ECO:0000313" key="10">
    <source>
        <dbReference type="EMBL" id="RQG95896.1"/>
    </source>
</evidence>
<dbReference type="InterPro" id="IPR045275">
    <property type="entry name" value="MscS_archaea/bacteria_type"/>
</dbReference>
<dbReference type="GO" id="GO:0008381">
    <property type="term" value="F:mechanosensitive monoatomic ion channel activity"/>
    <property type="evidence" value="ECO:0007669"/>
    <property type="project" value="InterPro"/>
</dbReference>
<evidence type="ECO:0000256" key="4">
    <source>
        <dbReference type="ARBA" id="ARBA00022692"/>
    </source>
</evidence>
<dbReference type="Proteomes" id="UP000282323">
    <property type="component" value="Unassembled WGS sequence"/>
</dbReference>
<dbReference type="EMBL" id="REGA01000004">
    <property type="protein sequence ID" value="RQG95896.1"/>
    <property type="molecule type" value="Genomic_DNA"/>
</dbReference>
<sequence>MFQAMWSAVALQSRLRPRPIPQIQETYLATLETQLLATLSLGVLVALGIGGISRVQPALARRYGLQLSESAVLLALGSLVVVAVYALSVIWHVTFVLEYTLQAVMIDRWLAAQQLITAAIVLTAYMAIRFVNRSIDALAKTDAITKHQSEVAYHVADIAIVAFAGTVLLTLWGIDLTNVFIGAGAITAIVALTARETLTAMLAGFILLFSRPFRVGDWIAVNETTGIVTDVTIFTTEIQTFDDRSVLVPNDEITDSQLTNFSQNDQLRVDIDVGIDYEDDPERARSIIVDAVSDLELVKDAPDPQVVAKRFDDSAIVLECRIWIADPTMRRKLDARTAAIEAIVRSFDREGISIPFPQRTHAVRNDTFPVDTIGHEDVEPVPAEEYSSH</sequence>
<dbReference type="Pfam" id="PF00924">
    <property type="entry name" value="MS_channel_2nd"/>
    <property type="match status" value="1"/>
</dbReference>
<evidence type="ECO:0000256" key="6">
    <source>
        <dbReference type="ARBA" id="ARBA00023136"/>
    </source>
</evidence>
<evidence type="ECO:0000259" key="8">
    <source>
        <dbReference type="Pfam" id="PF00924"/>
    </source>
</evidence>
<evidence type="ECO:0000256" key="1">
    <source>
        <dbReference type="ARBA" id="ARBA00004651"/>
    </source>
</evidence>
<feature type="transmembrane region" description="Helical" evidence="7">
    <location>
        <begin position="151"/>
        <end position="174"/>
    </location>
</feature>
<proteinExistence type="inferred from homology"/>
<feature type="domain" description="Mechanosensitive ion channel MscS" evidence="8">
    <location>
        <begin position="199"/>
        <end position="262"/>
    </location>
</feature>
<evidence type="ECO:0000313" key="11">
    <source>
        <dbReference type="Proteomes" id="UP000282323"/>
    </source>
</evidence>
<dbReference type="PANTHER" id="PTHR30221">
    <property type="entry name" value="SMALL-CONDUCTANCE MECHANOSENSITIVE CHANNEL"/>
    <property type="match status" value="1"/>
</dbReference>
<gene>
    <name evidence="10" type="ORF">EA473_06845</name>
</gene>
<dbReference type="Pfam" id="PF21082">
    <property type="entry name" value="MS_channel_3rd"/>
    <property type="match status" value="1"/>
</dbReference>
<dbReference type="Gene3D" id="1.10.287.1260">
    <property type="match status" value="1"/>
</dbReference>
<comment type="subcellular location">
    <subcellularLocation>
        <location evidence="1">Cell membrane</location>
        <topology evidence="1">Multi-pass membrane protein</topology>
    </subcellularLocation>
</comment>
<dbReference type="InterPro" id="IPR023408">
    <property type="entry name" value="MscS_beta-dom_sf"/>
</dbReference>
<reference evidence="10 11" key="1">
    <citation type="submission" date="2018-10" db="EMBL/GenBank/DDBJ databases">
        <title>Natrarchaeobius chitinivorans gen. nov., sp. nov., and Natrarchaeobius haloalkaliphilus sp. nov., alkaliphilic, chitin-utilizing haloarchaea from hypersaline alkaline lakes.</title>
        <authorList>
            <person name="Sorokin D.Y."/>
            <person name="Elcheninov A.G."/>
            <person name="Kostrikina N.A."/>
            <person name="Bale N.J."/>
            <person name="Sinninghe Damste J.S."/>
            <person name="Khijniak T.V."/>
            <person name="Kublanov I.V."/>
            <person name="Toshchakov S.V."/>
        </authorList>
    </citation>
    <scope>NUCLEOTIDE SEQUENCE [LARGE SCALE GENOMIC DNA]</scope>
    <source>
        <strain evidence="10 11">AArcht4T</strain>
    </source>
</reference>
<keyword evidence="3" id="KW-1003">Cell membrane</keyword>
<dbReference type="InterPro" id="IPR006685">
    <property type="entry name" value="MscS_channel_2nd"/>
</dbReference>
<dbReference type="PROSITE" id="PS01246">
    <property type="entry name" value="UPF0003"/>
    <property type="match status" value="1"/>
</dbReference>
<dbReference type="SUPFAM" id="SSF82689">
    <property type="entry name" value="Mechanosensitive channel protein MscS (YggB), C-terminal domain"/>
    <property type="match status" value="1"/>
</dbReference>
<dbReference type="InterPro" id="IPR006686">
    <property type="entry name" value="MscS_channel_CS"/>
</dbReference>
<keyword evidence="11" id="KW-1185">Reference proteome</keyword>
<protein>
    <submittedName>
        <fullName evidence="10">Mechanosensitive ion channel family protein</fullName>
    </submittedName>
</protein>
<feature type="transmembrane region" description="Helical" evidence="7">
    <location>
        <begin position="111"/>
        <end position="131"/>
    </location>
</feature>
<dbReference type="InterPro" id="IPR011066">
    <property type="entry name" value="MscS_channel_C_sf"/>
</dbReference>
<organism evidence="10 11">
    <name type="scientific">Natrarchaeobius chitinivorans</name>
    <dbReference type="NCBI Taxonomy" id="1679083"/>
    <lineage>
        <taxon>Archaea</taxon>
        <taxon>Methanobacteriati</taxon>
        <taxon>Methanobacteriota</taxon>
        <taxon>Stenosarchaea group</taxon>
        <taxon>Halobacteria</taxon>
        <taxon>Halobacteriales</taxon>
        <taxon>Natrialbaceae</taxon>
        <taxon>Natrarchaeobius</taxon>
    </lineage>
</organism>
<evidence type="ECO:0000256" key="3">
    <source>
        <dbReference type="ARBA" id="ARBA00022475"/>
    </source>
</evidence>